<dbReference type="Pfam" id="PF06892">
    <property type="entry name" value="Phage_CP76"/>
    <property type="match status" value="1"/>
</dbReference>
<accession>A0ABW2F411</accession>
<protein>
    <submittedName>
        <fullName evidence="1">Phage regulatory CII family protein</fullName>
    </submittedName>
</protein>
<sequence>MDLYTAGIQQVVKEAGYATVARELRMDEGRLHKKLDPDGTVPLTLADFIRIAVMMRDPRAVTAILDEMGLVAVPVERPIDDASLCDRIIHQQVAVGNVAQEVQAALADGKVDANEAWAIDRAVDVAIEKLCALRSELKEMAEPKVVKG</sequence>
<keyword evidence="2" id="KW-1185">Reference proteome</keyword>
<reference evidence="2" key="1">
    <citation type="journal article" date="2019" name="Int. J. Syst. Evol. Microbiol.">
        <title>The Global Catalogue of Microorganisms (GCM) 10K type strain sequencing project: providing services to taxonomists for standard genome sequencing and annotation.</title>
        <authorList>
            <consortium name="The Broad Institute Genomics Platform"/>
            <consortium name="The Broad Institute Genome Sequencing Center for Infectious Disease"/>
            <person name="Wu L."/>
            <person name="Ma J."/>
        </authorList>
    </citation>
    <scope>NUCLEOTIDE SEQUENCE [LARGE SCALE GENOMIC DNA]</scope>
    <source>
        <strain evidence="2">CGMCC 1.13666</strain>
    </source>
</reference>
<name>A0ABW2F411_9GAMM</name>
<dbReference type="InterPro" id="IPR009679">
    <property type="entry name" value="Phage_186_CII-like"/>
</dbReference>
<dbReference type="RefSeq" id="WP_346064185.1">
    <property type="nucleotide sequence ID" value="NZ_BAAADR010000045.1"/>
</dbReference>
<dbReference type="Proteomes" id="UP001596411">
    <property type="component" value="Unassembled WGS sequence"/>
</dbReference>
<proteinExistence type="predicted"/>
<gene>
    <name evidence="1" type="ORF">ACFQH5_20390</name>
</gene>
<dbReference type="EMBL" id="JBHSZP010000049">
    <property type="protein sequence ID" value="MFC7091906.1"/>
    <property type="molecule type" value="Genomic_DNA"/>
</dbReference>
<evidence type="ECO:0000313" key="2">
    <source>
        <dbReference type="Proteomes" id="UP001596411"/>
    </source>
</evidence>
<organism evidence="1 2">
    <name type="scientific">Halomonas salifodinae</name>
    <dbReference type="NCBI Taxonomy" id="438745"/>
    <lineage>
        <taxon>Bacteria</taxon>
        <taxon>Pseudomonadati</taxon>
        <taxon>Pseudomonadota</taxon>
        <taxon>Gammaproteobacteria</taxon>
        <taxon>Oceanospirillales</taxon>
        <taxon>Halomonadaceae</taxon>
        <taxon>Halomonas</taxon>
    </lineage>
</organism>
<evidence type="ECO:0000313" key="1">
    <source>
        <dbReference type="EMBL" id="MFC7091906.1"/>
    </source>
</evidence>
<comment type="caution">
    <text evidence="1">The sequence shown here is derived from an EMBL/GenBank/DDBJ whole genome shotgun (WGS) entry which is preliminary data.</text>
</comment>